<evidence type="ECO:0008006" key="4">
    <source>
        <dbReference type="Google" id="ProtNLM"/>
    </source>
</evidence>
<keyword evidence="1" id="KW-0812">Transmembrane</keyword>
<sequence>METPERSRRGRTTALIAGAAVLGAVAGVCTGYVVQAGRPPAQLPPLSQPVVHQAKGEVEPLTAAQDRRVKTDGDLRKLLLPRPKGARDNDYPASDDGWIELADYAEFHGSATEGFVDEIGNEFRRAAATSWRVGGTYVVEIRLVQYREVNRPGASNGAPELDYFTQSDSDVDSWPIPGTNSGKVFVHHKRTADGDYEAKAVAVRGDIRMEMWAIDTKPVPKEKIIDLAKRQVARL</sequence>
<keyword evidence="1" id="KW-0472">Membrane</keyword>
<protein>
    <recommendedName>
        <fullName evidence="4">Serine/threonine protein kinase</fullName>
    </recommendedName>
</protein>
<comment type="caution">
    <text evidence="2">The sequence shown here is derived from an EMBL/GenBank/DDBJ whole genome shotgun (WGS) entry which is preliminary data.</text>
</comment>
<proteinExistence type="predicted"/>
<gene>
    <name evidence="2" type="ORF">NGF19_25865</name>
</gene>
<organism evidence="2 3">
    <name type="scientific">Streptomyces macrolidinus</name>
    <dbReference type="NCBI Taxonomy" id="2952607"/>
    <lineage>
        <taxon>Bacteria</taxon>
        <taxon>Bacillati</taxon>
        <taxon>Actinomycetota</taxon>
        <taxon>Actinomycetes</taxon>
        <taxon>Kitasatosporales</taxon>
        <taxon>Streptomycetaceae</taxon>
        <taxon>Streptomyces</taxon>
    </lineage>
</organism>
<reference evidence="2 3" key="1">
    <citation type="submission" date="2022-05" db="EMBL/GenBank/DDBJ databases">
        <title>Streptomyces sp. nov. RY43-2 isolated from soil of a peat swamp forest.</title>
        <authorList>
            <person name="Kanchanasin P."/>
            <person name="Tanasupawat S."/>
            <person name="Phongsopitanun W."/>
        </authorList>
    </citation>
    <scope>NUCLEOTIDE SEQUENCE [LARGE SCALE GENOMIC DNA]</scope>
    <source>
        <strain evidence="2 3">RY43-2</strain>
    </source>
</reference>
<dbReference type="EMBL" id="JAMWMR010000031">
    <property type="protein sequence ID" value="MCN9244166.1"/>
    <property type="molecule type" value="Genomic_DNA"/>
</dbReference>
<dbReference type="Proteomes" id="UP001523219">
    <property type="component" value="Unassembled WGS sequence"/>
</dbReference>
<evidence type="ECO:0000313" key="3">
    <source>
        <dbReference type="Proteomes" id="UP001523219"/>
    </source>
</evidence>
<keyword evidence="3" id="KW-1185">Reference proteome</keyword>
<name>A0ABT0ZKT1_9ACTN</name>
<keyword evidence="1" id="KW-1133">Transmembrane helix</keyword>
<feature type="transmembrane region" description="Helical" evidence="1">
    <location>
        <begin position="12"/>
        <end position="34"/>
    </location>
</feature>
<dbReference type="RefSeq" id="WP_252427858.1">
    <property type="nucleotide sequence ID" value="NZ_JAMWMR010000031.1"/>
</dbReference>
<evidence type="ECO:0000256" key="1">
    <source>
        <dbReference type="SAM" id="Phobius"/>
    </source>
</evidence>
<accession>A0ABT0ZKT1</accession>
<evidence type="ECO:0000313" key="2">
    <source>
        <dbReference type="EMBL" id="MCN9244166.1"/>
    </source>
</evidence>